<feature type="transmembrane region" description="Helical" evidence="15">
    <location>
        <begin position="66"/>
        <end position="83"/>
    </location>
</feature>
<evidence type="ECO:0000256" key="7">
    <source>
        <dbReference type="ARBA" id="ARBA00022829"/>
    </source>
</evidence>
<keyword evidence="3" id="KW-1003">Cell membrane</keyword>
<protein>
    <submittedName>
        <fullName evidence="17">DNA translocase FtsK</fullName>
    </submittedName>
</protein>
<comment type="subcellular location">
    <subcellularLocation>
        <location evidence="1">Cell membrane</location>
        <topology evidence="1">Multi-pass membrane protein</topology>
    </subcellularLocation>
</comment>
<keyword evidence="11 15" id="KW-0472">Membrane</keyword>
<dbReference type="InterPro" id="IPR025199">
    <property type="entry name" value="FtsK_4TM"/>
</dbReference>
<evidence type="ECO:0000256" key="14">
    <source>
        <dbReference type="SAM" id="MobiDB-lite"/>
    </source>
</evidence>
<accession>A0A845DA62</accession>
<dbReference type="PANTHER" id="PTHR22683:SF41">
    <property type="entry name" value="DNA TRANSLOCASE FTSK"/>
    <property type="match status" value="1"/>
</dbReference>
<dbReference type="InterPro" id="IPR041027">
    <property type="entry name" value="FtsK_alpha"/>
</dbReference>
<dbReference type="GO" id="GO:0007059">
    <property type="term" value="P:chromosome segregation"/>
    <property type="evidence" value="ECO:0007669"/>
    <property type="project" value="UniProtKB-KW"/>
</dbReference>
<dbReference type="SUPFAM" id="SSF46785">
    <property type="entry name" value="Winged helix' DNA-binding domain"/>
    <property type="match status" value="1"/>
</dbReference>
<dbReference type="AlphaFoldDB" id="A0A845DA62"/>
<dbReference type="InterPro" id="IPR018541">
    <property type="entry name" value="Ftsk_gamma"/>
</dbReference>
<feature type="binding site" evidence="13">
    <location>
        <begin position="382"/>
        <end position="389"/>
    </location>
    <ligand>
        <name>ATP</name>
        <dbReference type="ChEBI" id="CHEBI:30616"/>
    </ligand>
</feature>
<evidence type="ECO:0000256" key="4">
    <source>
        <dbReference type="ARBA" id="ARBA00022618"/>
    </source>
</evidence>
<evidence type="ECO:0000256" key="8">
    <source>
        <dbReference type="ARBA" id="ARBA00022840"/>
    </source>
</evidence>
<dbReference type="Gene3D" id="3.40.50.300">
    <property type="entry name" value="P-loop containing nucleotide triphosphate hydrolases"/>
    <property type="match status" value="1"/>
</dbReference>
<keyword evidence="7" id="KW-0159">Chromosome partition</keyword>
<evidence type="ECO:0000313" key="17">
    <source>
        <dbReference type="EMBL" id="MYE38590.1"/>
    </source>
</evidence>
<dbReference type="EMBL" id="VXOY01000032">
    <property type="protein sequence ID" value="MYE38590.1"/>
    <property type="molecule type" value="Genomic_DNA"/>
</dbReference>
<dbReference type="InterPro" id="IPR027417">
    <property type="entry name" value="P-loop_NTPase"/>
</dbReference>
<dbReference type="Pfam" id="PF09397">
    <property type="entry name" value="FtsK_gamma"/>
    <property type="match status" value="1"/>
</dbReference>
<feature type="region of interest" description="Disordered" evidence="14">
    <location>
        <begin position="610"/>
        <end position="651"/>
    </location>
</feature>
<gene>
    <name evidence="17" type="ORF">F4X82_03690</name>
</gene>
<feature type="compositionally biased region" description="Low complexity" evidence="14">
    <location>
        <begin position="627"/>
        <end position="646"/>
    </location>
</feature>
<evidence type="ECO:0000256" key="6">
    <source>
        <dbReference type="ARBA" id="ARBA00022741"/>
    </source>
</evidence>
<feature type="transmembrane region" description="Helical" evidence="15">
    <location>
        <begin position="28"/>
        <end position="46"/>
    </location>
</feature>
<dbReference type="Proteomes" id="UP000449092">
    <property type="component" value="Unassembled WGS sequence"/>
</dbReference>
<keyword evidence="9 15" id="KW-1133">Transmembrane helix</keyword>
<dbReference type="Pfam" id="PF01580">
    <property type="entry name" value="FtsK_SpoIIIE"/>
    <property type="match status" value="1"/>
</dbReference>
<dbReference type="InterPro" id="IPR002543">
    <property type="entry name" value="FtsK_dom"/>
</dbReference>
<keyword evidence="8 13" id="KW-0067">ATP-binding</keyword>
<dbReference type="GO" id="GO:0051301">
    <property type="term" value="P:cell division"/>
    <property type="evidence" value="ECO:0007669"/>
    <property type="project" value="UniProtKB-KW"/>
</dbReference>
<dbReference type="GO" id="GO:0005524">
    <property type="term" value="F:ATP binding"/>
    <property type="evidence" value="ECO:0007669"/>
    <property type="project" value="UniProtKB-UniRule"/>
</dbReference>
<keyword evidence="12" id="KW-0131">Cell cycle</keyword>
<evidence type="ECO:0000313" key="18">
    <source>
        <dbReference type="Proteomes" id="UP000449092"/>
    </source>
</evidence>
<evidence type="ECO:0000256" key="13">
    <source>
        <dbReference type="PROSITE-ProRule" id="PRU00289"/>
    </source>
</evidence>
<dbReference type="Gene3D" id="1.10.10.10">
    <property type="entry name" value="Winged helix-like DNA-binding domain superfamily/Winged helix DNA-binding domain"/>
    <property type="match status" value="1"/>
</dbReference>
<evidence type="ECO:0000256" key="11">
    <source>
        <dbReference type="ARBA" id="ARBA00023136"/>
    </source>
</evidence>
<feature type="domain" description="FtsK" evidence="16">
    <location>
        <begin position="365"/>
        <end position="556"/>
    </location>
</feature>
<feature type="region of interest" description="Disordered" evidence="14">
    <location>
        <begin position="711"/>
        <end position="777"/>
    </location>
</feature>
<comment type="similarity">
    <text evidence="2">Belongs to the FtsK/SpoIIIE/SftA family.</text>
</comment>
<feature type="compositionally biased region" description="Basic and acidic residues" evidence="14">
    <location>
        <begin position="183"/>
        <end position="193"/>
    </location>
</feature>
<feature type="compositionally biased region" description="Polar residues" evidence="14">
    <location>
        <begin position="761"/>
        <end position="777"/>
    </location>
</feature>
<reference evidence="17 18" key="1">
    <citation type="submission" date="2019-09" db="EMBL/GenBank/DDBJ databases">
        <title>Characterisation of the sponge microbiome using genome-centric metagenomics.</title>
        <authorList>
            <person name="Engelberts J.P."/>
            <person name="Robbins S.J."/>
            <person name="De Goeij J.M."/>
            <person name="Aranda M."/>
            <person name="Bell S.C."/>
            <person name="Webster N.S."/>
        </authorList>
    </citation>
    <scope>NUCLEOTIDE SEQUENCE [LARGE SCALE GENOMIC DNA]</scope>
    <source>
        <strain evidence="17">SB0662_bin_43</strain>
    </source>
</reference>
<feature type="compositionally biased region" description="Basic and acidic residues" evidence="14">
    <location>
        <begin position="610"/>
        <end position="623"/>
    </location>
</feature>
<evidence type="ECO:0000256" key="5">
    <source>
        <dbReference type="ARBA" id="ARBA00022692"/>
    </source>
</evidence>
<keyword evidence="10" id="KW-0238">DNA-binding</keyword>
<dbReference type="Pfam" id="PF13491">
    <property type="entry name" value="FtsK_4TM"/>
    <property type="match status" value="1"/>
</dbReference>
<evidence type="ECO:0000256" key="10">
    <source>
        <dbReference type="ARBA" id="ARBA00023125"/>
    </source>
</evidence>
<dbReference type="InterPro" id="IPR050206">
    <property type="entry name" value="FtsK/SpoIIIE/SftA"/>
</dbReference>
<evidence type="ECO:0000256" key="15">
    <source>
        <dbReference type="SAM" id="Phobius"/>
    </source>
</evidence>
<dbReference type="Gene3D" id="3.30.980.40">
    <property type="match status" value="1"/>
</dbReference>
<feature type="compositionally biased region" description="Polar residues" evidence="14">
    <location>
        <begin position="196"/>
        <end position="205"/>
    </location>
</feature>
<name>A0A845DA62_9BACT</name>
<dbReference type="SUPFAM" id="SSF52540">
    <property type="entry name" value="P-loop containing nucleoside triphosphate hydrolases"/>
    <property type="match status" value="1"/>
</dbReference>
<feature type="transmembrane region" description="Helical" evidence="15">
    <location>
        <begin position="134"/>
        <end position="160"/>
    </location>
</feature>
<dbReference type="CDD" id="cd01127">
    <property type="entry name" value="TrwB_TraG_TraD_VirD4"/>
    <property type="match status" value="1"/>
</dbReference>
<dbReference type="GO" id="GO:0003677">
    <property type="term" value="F:DNA binding"/>
    <property type="evidence" value="ECO:0007669"/>
    <property type="project" value="UniProtKB-KW"/>
</dbReference>
<feature type="transmembrane region" description="Helical" evidence="15">
    <location>
        <begin position="95"/>
        <end position="114"/>
    </location>
</feature>
<feature type="region of interest" description="Disordered" evidence="14">
    <location>
        <begin position="170"/>
        <end position="205"/>
    </location>
</feature>
<dbReference type="InterPro" id="IPR036390">
    <property type="entry name" value="WH_DNA-bd_sf"/>
</dbReference>
<dbReference type="GO" id="GO:0005886">
    <property type="term" value="C:plasma membrane"/>
    <property type="evidence" value="ECO:0007669"/>
    <property type="project" value="UniProtKB-SubCell"/>
</dbReference>
<comment type="caution">
    <text evidence="17">The sequence shown here is derived from an EMBL/GenBank/DDBJ whole genome shotgun (WGS) entry which is preliminary data.</text>
</comment>
<evidence type="ECO:0000256" key="12">
    <source>
        <dbReference type="ARBA" id="ARBA00023306"/>
    </source>
</evidence>
<dbReference type="InterPro" id="IPR036388">
    <property type="entry name" value="WH-like_DNA-bd_sf"/>
</dbReference>
<dbReference type="PROSITE" id="PS50901">
    <property type="entry name" value="FTSK"/>
    <property type="match status" value="1"/>
</dbReference>
<evidence type="ECO:0000256" key="9">
    <source>
        <dbReference type="ARBA" id="ARBA00022989"/>
    </source>
</evidence>
<keyword evidence="4" id="KW-0132">Cell division</keyword>
<dbReference type="SMART" id="SM00843">
    <property type="entry name" value="Ftsk_gamma"/>
    <property type="match status" value="1"/>
</dbReference>
<dbReference type="Pfam" id="PF17854">
    <property type="entry name" value="FtsK_alpha"/>
    <property type="match status" value="1"/>
</dbReference>
<evidence type="ECO:0000256" key="1">
    <source>
        <dbReference type="ARBA" id="ARBA00004651"/>
    </source>
</evidence>
<dbReference type="PANTHER" id="PTHR22683">
    <property type="entry name" value="SPORULATION PROTEIN RELATED"/>
    <property type="match status" value="1"/>
</dbReference>
<evidence type="ECO:0000256" key="2">
    <source>
        <dbReference type="ARBA" id="ARBA00006474"/>
    </source>
</evidence>
<organism evidence="17 18">
    <name type="scientific">Candidatus Spechtbacteria bacterium SB0662_bin_43</name>
    <dbReference type="NCBI Taxonomy" id="2604897"/>
    <lineage>
        <taxon>Bacteria</taxon>
        <taxon>Candidatus Spechtiibacteriota</taxon>
    </lineage>
</organism>
<sequence length="777" mass="83909">MPRRKRKTKKEKEEEVVQEENQHSVLKGILALTLFVIVAIVVLSFFNQGGKAGELIRDSLDAVIGVGRYGLPLVVLLCGVLFATRVGGERSNSIAFASIGFFFAFLGFLSFISVDAGVVGEGLSSALSSIVGTIGGFLVIMALLVATIIVGFNISLLHVLQEWRKKESQEQGDVAFQEEEETPFEKAHHHTDGESTEPQLASTSPVVIREKQHDTQEGRGVQKTAFAAVDARFRLPPFDLLKQEEGKPLGGNIQENARAIQKTFQTFGISVDMGEVNVGPTVTQYTIKPADGIRLSKITALTNDVALALAARSLRIEAPIPGRSLVGLEVPNKTTALVRLRALIERREFQEAGDLAIALGRDVSGKPVYSDLTKMPHLLIAGSTGSGKTIAVTTVIMSLLYRNTPQQLRLILIDPKRVEFGVYANIPHLLAPVVTESSKAINALKWAVAEMERRFDIFNRVGARDIGSYHKNKEAIQQEGPLPYLVVIIDEFADLMAVKGKEVEGLVVRIAQLARAAGIHLIVATQRPSVEVITGTIKANLPSRMSFSVASQIDSRTILDAPGAEKLLGKGDMLFIPPQSSTPIRIQGAFVQDSEVKKVADFIRSQSSAKESDMKDFAGEQKASDPSSLSAVDFDSVSSSSGAGDPSQEDTLYNEAKDIVIASKKASASLLQRRLRVGYARAARLLDLLEENNVIGPADGARPREVYALSEEEQYGGPVAPSEPVDGVRQTESHLAQPIPSDAAPQSQQGGEENGDDPLSHPQSSQHNSTHNHNPPG</sequence>
<evidence type="ECO:0000256" key="3">
    <source>
        <dbReference type="ARBA" id="ARBA00022475"/>
    </source>
</evidence>
<proteinExistence type="inferred from homology"/>
<evidence type="ECO:0000259" key="16">
    <source>
        <dbReference type="PROSITE" id="PS50901"/>
    </source>
</evidence>
<keyword evidence="6 13" id="KW-0547">Nucleotide-binding</keyword>
<keyword evidence="5 15" id="KW-0812">Transmembrane</keyword>